<evidence type="ECO:0000256" key="6">
    <source>
        <dbReference type="ARBA" id="ARBA00022692"/>
    </source>
</evidence>
<feature type="transmembrane region" description="Helical" evidence="12">
    <location>
        <begin position="227"/>
        <end position="248"/>
    </location>
</feature>
<comment type="function">
    <text evidence="12">Transport of potassium into the cell. Likely operates as a K(+):H(+) symporter.</text>
</comment>
<dbReference type="InterPro" id="IPR053951">
    <property type="entry name" value="K_trans_N"/>
</dbReference>
<keyword evidence="4 12" id="KW-1003">Cell membrane</keyword>
<feature type="transmembrane region" description="Helical" evidence="12">
    <location>
        <begin position="304"/>
        <end position="325"/>
    </location>
</feature>
<dbReference type="InterPro" id="IPR023051">
    <property type="entry name" value="Kup"/>
</dbReference>
<dbReference type="GO" id="GO:0005886">
    <property type="term" value="C:plasma membrane"/>
    <property type="evidence" value="ECO:0007669"/>
    <property type="project" value="UniProtKB-SubCell"/>
</dbReference>
<reference evidence="15 16" key="1">
    <citation type="submission" date="2019-02" db="EMBL/GenBank/DDBJ databases">
        <title>Kribbella capetownensis sp. nov. and Kribbella speibonae sp. nov., isolated from soil.</title>
        <authorList>
            <person name="Curtis S.M."/>
            <person name="Norton I."/>
            <person name="Everest G.J."/>
            <person name="Meyers P.R."/>
        </authorList>
    </citation>
    <scope>NUCLEOTIDE SEQUENCE [LARGE SCALE GENOMIC DNA]</scope>
    <source>
        <strain evidence="15 16">YM53</strain>
    </source>
</reference>
<comment type="similarity">
    <text evidence="2 12">Belongs to the HAK/KUP transporter (TC 2.A.72) family.</text>
</comment>
<dbReference type="HAMAP" id="MF_01522">
    <property type="entry name" value="Kup"/>
    <property type="match status" value="1"/>
</dbReference>
<feature type="transmembrane region" description="Helical" evidence="12">
    <location>
        <begin position="481"/>
        <end position="501"/>
    </location>
</feature>
<dbReference type="InterPro" id="IPR053952">
    <property type="entry name" value="K_trans_C"/>
</dbReference>
<evidence type="ECO:0000259" key="14">
    <source>
        <dbReference type="Pfam" id="PF22776"/>
    </source>
</evidence>
<keyword evidence="10 12" id="KW-0406">Ion transport</keyword>
<dbReference type="Proteomes" id="UP000293342">
    <property type="component" value="Unassembled WGS sequence"/>
</dbReference>
<keyword evidence="3 12" id="KW-0813">Transport</keyword>
<comment type="catalytic activity">
    <reaction evidence="12">
        <text>K(+)(in) + H(+)(in) = K(+)(out) + H(+)(out)</text>
        <dbReference type="Rhea" id="RHEA:28490"/>
        <dbReference type="ChEBI" id="CHEBI:15378"/>
        <dbReference type="ChEBI" id="CHEBI:29103"/>
    </reaction>
</comment>
<comment type="caution">
    <text evidence="15">The sequence shown here is derived from an EMBL/GenBank/DDBJ whole genome shotgun (WGS) entry which is preliminary data.</text>
</comment>
<feature type="transmembrane region" description="Helical" evidence="12">
    <location>
        <begin position="197"/>
        <end position="215"/>
    </location>
</feature>
<accession>A0A4R0JRM7</accession>
<keyword evidence="6 12" id="KW-0812">Transmembrane</keyword>
<dbReference type="GO" id="GO:0015079">
    <property type="term" value="F:potassium ion transmembrane transporter activity"/>
    <property type="evidence" value="ECO:0007669"/>
    <property type="project" value="UniProtKB-UniRule"/>
</dbReference>
<feature type="transmembrane region" description="Helical" evidence="12">
    <location>
        <begin position="61"/>
        <end position="82"/>
    </location>
</feature>
<evidence type="ECO:0000313" key="15">
    <source>
        <dbReference type="EMBL" id="TCC49150.1"/>
    </source>
</evidence>
<feature type="transmembrane region" description="Helical" evidence="12">
    <location>
        <begin position="453"/>
        <end position="475"/>
    </location>
</feature>
<keyword evidence="9 12" id="KW-1133">Transmembrane helix</keyword>
<keyword evidence="5 12" id="KW-0633">Potassium transport</keyword>
<name>A0A4R0JRM7_9ACTN</name>
<feature type="domain" description="K+ potassium transporter integral membrane" evidence="13">
    <location>
        <begin position="64"/>
        <end position="521"/>
    </location>
</feature>
<evidence type="ECO:0000256" key="2">
    <source>
        <dbReference type="ARBA" id="ARBA00007019"/>
    </source>
</evidence>
<feature type="transmembrane region" description="Helical" evidence="12">
    <location>
        <begin position="421"/>
        <end position="441"/>
    </location>
</feature>
<dbReference type="EMBL" id="SJKD01000004">
    <property type="protein sequence ID" value="TCC49150.1"/>
    <property type="molecule type" value="Genomic_DNA"/>
</dbReference>
<keyword evidence="7 12" id="KW-0769">Symport</keyword>
<keyword evidence="16" id="KW-1185">Reference proteome</keyword>
<proteinExistence type="inferred from homology"/>
<evidence type="ECO:0000256" key="7">
    <source>
        <dbReference type="ARBA" id="ARBA00022847"/>
    </source>
</evidence>
<feature type="transmembrane region" description="Helical" evidence="12">
    <location>
        <begin position="102"/>
        <end position="124"/>
    </location>
</feature>
<evidence type="ECO:0000256" key="8">
    <source>
        <dbReference type="ARBA" id="ARBA00022958"/>
    </source>
</evidence>
<feature type="transmembrane region" description="Helical" evidence="12">
    <location>
        <begin position="260"/>
        <end position="283"/>
    </location>
</feature>
<dbReference type="InterPro" id="IPR003855">
    <property type="entry name" value="K+_transporter"/>
</dbReference>
<feature type="transmembrane region" description="Helical" evidence="12">
    <location>
        <begin position="345"/>
        <end position="370"/>
    </location>
</feature>
<dbReference type="OrthoDB" id="9805577at2"/>
<dbReference type="AlphaFoldDB" id="A0A4R0JRM7"/>
<evidence type="ECO:0000256" key="4">
    <source>
        <dbReference type="ARBA" id="ARBA00022475"/>
    </source>
</evidence>
<evidence type="ECO:0000256" key="12">
    <source>
        <dbReference type="HAMAP-Rule" id="MF_01522"/>
    </source>
</evidence>
<comment type="subcellular location">
    <subcellularLocation>
        <location evidence="12">Cell membrane</location>
        <topology evidence="12">Multi-pass membrane protein</topology>
    </subcellularLocation>
    <subcellularLocation>
        <location evidence="1">Membrane</location>
        <topology evidence="1">Multi-pass membrane protein</topology>
    </subcellularLocation>
</comment>
<evidence type="ECO:0000256" key="10">
    <source>
        <dbReference type="ARBA" id="ARBA00023065"/>
    </source>
</evidence>
<evidence type="ECO:0000256" key="5">
    <source>
        <dbReference type="ARBA" id="ARBA00022538"/>
    </source>
</evidence>
<evidence type="ECO:0000313" key="16">
    <source>
        <dbReference type="Proteomes" id="UP000293342"/>
    </source>
</evidence>
<evidence type="ECO:0000256" key="3">
    <source>
        <dbReference type="ARBA" id="ARBA00022448"/>
    </source>
</evidence>
<dbReference type="PANTHER" id="PTHR30540">
    <property type="entry name" value="OSMOTIC STRESS POTASSIUM TRANSPORTER"/>
    <property type="match status" value="1"/>
</dbReference>
<evidence type="ECO:0000256" key="11">
    <source>
        <dbReference type="ARBA" id="ARBA00023136"/>
    </source>
</evidence>
<protein>
    <recommendedName>
        <fullName evidence="12">Probable potassium transport system protein Kup</fullName>
    </recommendedName>
</protein>
<dbReference type="PANTHER" id="PTHR30540:SF79">
    <property type="entry name" value="LOW AFFINITY POTASSIUM TRANSPORT SYSTEM PROTEIN KUP"/>
    <property type="match status" value="1"/>
</dbReference>
<evidence type="ECO:0000259" key="13">
    <source>
        <dbReference type="Pfam" id="PF02705"/>
    </source>
</evidence>
<feature type="transmembrane region" description="Helical" evidence="12">
    <location>
        <begin position="156"/>
        <end position="177"/>
    </location>
</feature>
<evidence type="ECO:0000256" key="1">
    <source>
        <dbReference type="ARBA" id="ARBA00004141"/>
    </source>
</evidence>
<sequence length="687" mass="73971">MYVRRIRSGLIRSLLLGHLVRRSRSRVLDAAHRTDHPGGVGSASVNASGAPHGAAQNTVRLAVVVAALGVVFGDIGTSPIYTLQTVFNPEDPHPVPVSTDNIYGVVSLIFWSVMIIVTVTYILLALRADNDGEGGVMALITLLRQWRTSHPGRRRAATVLAALGLFGASLFFGDGMITPAISVLSAVEGLKVVEPPLGHYVVPITAVIIIVLFLVQRRGTETVGRVFGPVMIAWFAVIGACGIGGIVGNPDILKALAPTYAIGFLIGHFHIAFFALAAIVLAVTGAEALYADMGHFGRRAISRGWLFLVLPACTLSYLGQGALILEDPGNISSPFFLLVPSWGRLPLVLLATAATVIASQAVITGAYSVASQAAQLGYLPRLRVAHTSVTTIGQIYVPWINWLLFASVLTLIFAFRSSAALAYAYGMTVTGTISITTLLFFYVAHYRWHVPKWLIAVGAVPLLAVDVLFVGANLTKLLHGAWLPLLIALTAFTVMTTWQRGRAVVTAERKRLEGPLDEFIEELRSGGLVAQEVPGTAIFLNRGRTTAPLALRANVEHNQVRHEHVVIVSIETEPVPRVADDQRVTANELGYGDDGITHVTARFGYMETPDVPAALALLDPEATEGRIDLDRASYFLSKIELRKGPAATMASWRKHLFIATSHITADAAEYFNLPRDRTVIIGSHVEV</sequence>
<dbReference type="Pfam" id="PF22776">
    <property type="entry name" value="K_trans_C"/>
    <property type="match status" value="1"/>
</dbReference>
<feature type="transmembrane region" description="Helical" evidence="12">
    <location>
        <begin position="391"/>
        <end position="415"/>
    </location>
</feature>
<organism evidence="15 16">
    <name type="scientific">Kribbella capetownensis</name>
    <dbReference type="NCBI Taxonomy" id="1572659"/>
    <lineage>
        <taxon>Bacteria</taxon>
        <taxon>Bacillati</taxon>
        <taxon>Actinomycetota</taxon>
        <taxon>Actinomycetes</taxon>
        <taxon>Propionibacteriales</taxon>
        <taxon>Kribbellaceae</taxon>
        <taxon>Kribbella</taxon>
    </lineage>
</organism>
<evidence type="ECO:0000256" key="9">
    <source>
        <dbReference type="ARBA" id="ARBA00022989"/>
    </source>
</evidence>
<dbReference type="GO" id="GO:0015293">
    <property type="term" value="F:symporter activity"/>
    <property type="evidence" value="ECO:0007669"/>
    <property type="project" value="UniProtKB-UniRule"/>
</dbReference>
<dbReference type="Pfam" id="PF02705">
    <property type="entry name" value="K_trans"/>
    <property type="match status" value="1"/>
</dbReference>
<keyword evidence="8 12" id="KW-0630">Potassium</keyword>
<keyword evidence="11 12" id="KW-0472">Membrane</keyword>
<feature type="domain" description="K+ potassium transporter C-terminal" evidence="14">
    <location>
        <begin position="534"/>
        <end position="686"/>
    </location>
</feature>
<gene>
    <name evidence="12" type="primary">kup</name>
    <name evidence="15" type="ORF">E0H75_19375</name>
</gene>